<sequence length="181" mass="20779">MQAPRALLLEVSQIVRRLPPGRFLRESGRINQPKFCVFFVQICIRKSTVGNQMSIHAFTDLFVKHNLSNRLGQPVQLQVLSLHHQGRDYVFITAPLQNPNFIGKNAETFAFQLRDYFSLDARRFELIEVREADEPEFIRWRFEWVGHSPLSARAEPVVSNSQRQLLQGLVQAPRIAAVANG</sequence>
<protein>
    <submittedName>
        <fullName evidence="1">Uncharacterized protein</fullName>
    </submittedName>
</protein>
<dbReference type="KEGG" id="cja:CJA_1020"/>
<dbReference type="EMBL" id="CP000934">
    <property type="protein sequence ID" value="ACE83536.1"/>
    <property type="molecule type" value="Genomic_DNA"/>
</dbReference>
<organism evidence="1 2">
    <name type="scientific">Cellvibrio japonicus (strain Ueda107)</name>
    <name type="common">Pseudomonas fluorescens subsp. cellulosa</name>
    <dbReference type="NCBI Taxonomy" id="498211"/>
    <lineage>
        <taxon>Bacteria</taxon>
        <taxon>Pseudomonadati</taxon>
        <taxon>Pseudomonadota</taxon>
        <taxon>Gammaproteobacteria</taxon>
        <taxon>Cellvibrionales</taxon>
        <taxon>Cellvibrionaceae</taxon>
        <taxon>Cellvibrio</taxon>
    </lineage>
</organism>
<name>B3PB47_CELJU</name>
<proteinExistence type="predicted"/>
<dbReference type="Proteomes" id="UP000001036">
    <property type="component" value="Chromosome"/>
</dbReference>
<dbReference type="HOGENOM" id="CLU_1486528_0_0_6"/>
<accession>B3PB47</accession>
<dbReference type="eggNOG" id="ENOG5033M7P">
    <property type="taxonomic scope" value="Bacteria"/>
</dbReference>
<evidence type="ECO:0000313" key="1">
    <source>
        <dbReference type="EMBL" id="ACE83536.1"/>
    </source>
</evidence>
<dbReference type="AlphaFoldDB" id="B3PB47"/>
<gene>
    <name evidence="1" type="ordered locus">CJA_1020</name>
</gene>
<evidence type="ECO:0000313" key="2">
    <source>
        <dbReference type="Proteomes" id="UP000001036"/>
    </source>
</evidence>
<keyword evidence="2" id="KW-1185">Reference proteome</keyword>
<reference evidence="1 2" key="1">
    <citation type="journal article" date="2008" name="J. Bacteriol.">
        <title>Insights into plant cell wall degradation from the genome sequence of the soil bacterium Cellvibrio japonicus.</title>
        <authorList>
            <person name="Deboy R.T."/>
            <person name="Mongodin E.F."/>
            <person name="Fouts D.E."/>
            <person name="Tailford L.E."/>
            <person name="Khouri H."/>
            <person name="Emerson J.B."/>
            <person name="Mohamoud Y."/>
            <person name="Watkins K."/>
            <person name="Henrissat B."/>
            <person name="Gilbert H.J."/>
            <person name="Nelson K.E."/>
        </authorList>
    </citation>
    <scope>NUCLEOTIDE SEQUENCE [LARGE SCALE GENOMIC DNA]</scope>
    <source>
        <strain evidence="1 2">Ueda107</strain>
    </source>
</reference>